<reference evidence="2" key="1">
    <citation type="submission" date="2020-06" db="EMBL/GenBank/DDBJ databases">
        <authorList>
            <consortium name="Plant Systems Biology data submission"/>
        </authorList>
    </citation>
    <scope>NUCLEOTIDE SEQUENCE</scope>
    <source>
        <strain evidence="2">D6</strain>
    </source>
</reference>
<evidence type="ECO:0000313" key="3">
    <source>
        <dbReference type="Proteomes" id="UP001153069"/>
    </source>
</evidence>
<feature type="compositionally biased region" description="Basic and acidic residues" evidence="1">
    <location>
        <begin position="261"/>
        <end position="270"/>
    </location>
</feature>
<name>A0A9N8DNA6_9STRA</name>
<dbReference type="EMBL" id="CAICTM010000231">
    <property type="protein sequence ID" value="CAB9505461.1"/>
    <property type="molecule type" value="Genomic_DNA"/>
</dbReference>
<feature type="region of interest" description="Disordered" evidence="1">
    <location>
        <begin position="26"/>
        <end position="61"/>
    </location>
</feature>
<feature type="compositionally biased region" description="Basic and acidic residues" evidence="1">
    <location>
        <begin position="135"/>
        <end position="156"/>
    </location>
</feature>
<protein>
    <submittedName>
        <fullName evidence="2">Uncharacterized protein</fullName>
    </submittedName>
</protein>
<accession>A0A9N8DNA6</accession>
<feature type="region of interest" description="Disordered" evidence="1">
    <location>
        <begin position="130"/>
        <end position="270"/>
    </location>
</feature>
<sequence length="270" mass="29975">MEDEFGDDSFFEEIADIDENGKVILKKENEEMIESGSNSGTVSGTSKRSTSSTTASSSGKVMKDEFGDYSFFEDIADIDENGKVILTQDQKTKDVPSKPSTKEQVAEKMEDEFGDYSFLADIEIDETGKVIESGADERTSVEQRTHLPVHGDHEEQQVASDAVPSSQVSLPRAPLQDNPEQGTTLHTREEATFWDAATWGSPRRYARKRSVESEAKQSPTSVLDNPYRRRVAGAKRRKNSSTSGTERQGDSQTAKSSGQLRKPERFIVYV</sequence>
<dbReference type="AlphaFoldDB" id="A0A9N8DNA6"/>
<proteinExistence type="predicted"/>
<keyword evidence="3" id="KW-1185">Reference proteome</keyword>
<organism evidence="2 3">
    <name type="scientific">Seminavis robusta</name>
    <dbReference type="NCBI Taxonomy" id="568900"/>
    <lineage>
        <taxon>Eukaryota</taxon>
        <taxon>Sar</taxon>
        <taxon>Stramenopiles</taxon>
        <taxon>Ochrophyta</taxon>
        <taxon>Bacillariophyta</taxon>
        <taxon>Bacillariophyceae</taxon>
        <taxon>Bacillariophycidae</taxon>
        <taxon>Naviculales</taxon>
        <taxon>Naviculaceae</taxon>
        <taxon>Seminavis</taxon>
    </lineage>
</organism>
<evidence type="ECO:0000313" key="2">
    <source>
        <dbReference type="EMBL" id="CAB9505461.1"/>
    </source>
</evidence>
<feature type="compositionally biased region" description="Polar residues" evidence="1">
    <location>
        <begin position="240"/>
        <end position="259"/>
    </location>
</feature>
<feature type="compositionally biased region" description="Basic residues" evidence="1">
    <location>
        <begin position="228"/>
        <end position="239"/>
    </location>
</feature>
<comment type="caution">
    <text evidence="2">The sequence shown here is derived from an EMBL/GenBank/DDBJ whole genome shotgun (WGS) entry which is preliminary data.</text>
</comment>
<evidence type="ECO:0000256" key="1">
    <source>
        <dbReference type="SAM" id="MobiDB-lite"/>
    </source>
</evidence>
<feature type="compositionally biased region" description="Low complexity" evidence="1">
    <location>
        <begin position="35"/>
        <end position="59"/>
    </location>
</feature>
<gene>
    <name evidence="2" type="ORF">SEMRO_232_G093800.1</name>
</gene>
<feature type="compositionally biased region" description="Polar residues" evidence="1">
    <location>
        <begin position="157"/>
        <end position="169"/>
    </location>
</feature>
<dbReference type="Proteomes" id="UP001153069">
    <property type="component" value="Unassembled WGS sequence"/>
</dbReference>